<dbReference type="GO" id="GO:0045944">
    <property type="term" value="P:positive regulation of transcription by RNA polymerase II"/>
    <property type="evidence" value="ECO:0007669"/>
    <property type="project" value="TreeGrafter"/>
</dbReference>
<proteinExistence type="predicted"/>
<dbReference type="EMBL" id="JAIXMP010000009">
    <property type="protein sequence ID" value="KAI9268044.1"/>
    <property type="molecule type" value="Genomic_DNA"/>
</dbReference>
<dbReference type="SUPFAM" id="SSF49417">
    <property type="entry name" value="p53-like transcription factors"/>
    <property type="match status" value="1"/>
</dbReference>
<feature type="compositionally biased region" description="Polar residues" evidence="3">
    <location>
        <begin position="598"/>
        <end position="607"/>
    </location>
</feature>
<feature type="compositionally biased region" description="Low complexity" evidence="3">
    <location>
        <begin position="40"/>
        <end position="83"/>
    </location>
</feature>
<evidence type="ECO:0000256" key="2">
    <source>
        <dbReference type="PROSITE-ProRule" id="PRU00850"/>
    </source>
</evidence>
<feature type="compositionally biased region" description="Polar residues" evidence="3">
    <location>
        <begin position="101"/>
        <end position="136"/>
    </location>
</feature>
<feature type="compositionally biased region" description="Low complexity" evidence="3">
    <location>
        <begin position="430"/>
        <end position="447"/>
    </location>
</feature>
<name>A0AAD5K3H1_9FUNG</name>
<reference evidence="5" key="2">
    <citation type="submission" date="2023-02" db="EMBL/GenBank/DDBJ databases">
        <authorList>
            <consortium name="DOE Joint Genome Institute"/>
            <person name="Mondo S.J."/>
            <person name="Chang Y."/>
            <person name="Wang Y."/>
            <person name="Ahrendt S."/>
            <person name="Andreopoulos W."/>
            <person name="Barry K."/>
            <person name="Beard J."/>
            <person name="Benny G.L."/>
            <person name="Blankenship S."/>
            <person name="Bonito G."/>
            <person name="Cuomo C."/>
            <person name="Desiro A."/>
            <person name="Gervers K.A."/>
            <person name="Hundley H."/>
            <person name="Kuo A."/>
            <person name="LaButti K."/>
            <person name="Lang B.F."/>
            <person name="Lipzen A."/>
            <person name="O'Donnell K."/>
            <person name="Pangilinan J."/>
            <person name="Reynolds N."/>
            <person name="Sandor L."/>
            <person name="Smith M.W."/>
            <person name="Tsang A."/>
            <person name="Grigoriev I.V."/>
            <person name="Stajich J.E."/>
            <person name="Spatafora J.W."/>
        </authorList>
    </citation>
    <scope>NUCLEOTIDE SEQUENCE</scope>
    <source>
        <strain evidence="5">RSA 2281</strain>
    </source>
</reference>
<evidence type="ECO:0000313" key="5">
    <source>
        <dbReference type="EMBL" id="KAI9268044.1"/>
    </source>
</evidence>
<dbReference type="GO" id="GO:0003677">
    <property type="term" value="F:DNA binding"/>
    <property type="evidence" value="ECO:0007669"/>
    <property type="project" value="UniProtKB-KW"/>
</dbReference>
<feature type="compositionally biased region" description="Basic residues" evidence="3">
    <location>
        <begin position="694"/>
        <end position="703"/>
    </location>
</feature>
<accession>A0AAD5K3H1</accession>
<feature type="region of interest" description="Disordered" evidence="3">
    <location>
        <begin position="305"/>
        <end position="329"/>
    </location>
</feature>
<feature type="compositionally biased region" description="Low complexity" evidence="3">
    <location>
        <begin position="157"/>
        <end position="171"/>
    </location>
</feature>
<keyword evidence="6" id="KW-1185">Reference proteome</keyword>
<dbReference type="PANTHER" id="PTHR35144:SF2">
    <property type="entry name" value="MEIOSIS-SPECIFIC TRANSCRIPTION FACTOR NDT80"/>
    <property type="match status" value="1"/>
</dbReference>
<evidence type="ECO:0000256" key="1">
    <source>
        <dbReference type="ARBA" id="ARBA00023125"/>
    </source>
</evidence>
<dbReference type="InterPro" id="IPR037141">
    <property type="entry name" value="NDT80_DNA-bd_dom_sf"/>
</dbReference>
<feature type="domain" description="NDT80" evidence="4">
    <location>
        <begin position="158"/>
        <end position="407"/>
    </location>
</feature>
<feature type="DNA-binding region" description="NDT80" evidence="2">
    <location>
        <begin position="158"/>
        <end position="407"/>
    </location>
</feature>
<dbReference type="GO" id="GO:0003700">
    <property type="term" value="F:DNA-binding transcription factor activity"/>
    <property type="evidence" value="ECO:0007669"/>
    <property type="project" value="UniProtKB-UniRule"/>
</dbReference>
<comment type="caution">
    <text evidence="5">The sequence shown here is derived from an EMBL/GenBank/DDBJ whole genome shotgun (WGS) entry which is preliminary data.</text>
</comment>
<protein>
    <recommendedName>
        <fullName evidence="4">NDT80 domain-containing protein</fullName>
    </recommendedName>
</protein>
<evidence type="ECO:0000256" key="3">
    <source>
        <dbReference type="SAM" id="MobiDB-lite"/>
    </source>
</evidence>
<gene>
    <name evidence="5" type="ORF">BDA99DRAFT_504711</name>
</gene>
<feature type="compositionally biased region" description="Polar residues" evidence="3">
    <location>
        <begin position="172"/>
        <end position="181"/>
    </location>
</feature>
<dbReference type="GO" id="GO:0051321">
    <property type="term" value="P:meiotic cell cycle"/>
    <property type="evidence" value="ECO:0007669"/>
    <property type="project" value="TreeGrafter"/>
</dbReference>
<dbReference type="InterPro" id="IPR024061">
    <property type="entry name" value="NDT80_DNA-bd_dom"/>
</dbReference>
<reference evidence="5" key="1">
    <citation type="journal article" date="2022" name="IScience">
        <title>Evolution of zygomycete secretomes and the origins of terrestrial fungal ecologies.</title>
        <authorList>
            <person name="Chang Y."/>
            <person name="Wang Y."/>
            <person name="Mondo S."/>
            <person name="Ahrendt S."/>
            <person name="Andreopoulos W."/>
            <person name="Barry K."/>
            <person name="Beard J."/>
            <person name="Benny G.L."/>
            <person name="Blankenship S."/>
            <person name="Bonito G."/>
            <person name="Cuomo C."/>
            <person name="Desiro A."/>
            <person name="Gervers K.A."/>
            <person name="Hundley H."/>
            <person name="Kuo A."/>
            <person name="LaButti K."/>
            <person name="Lang B.F."/>
            <person name="Lipzen A."/>
            <person name="O'Donnell K."/>
            <person name="Pangilinan J."/>
            <person name="Reynolds N."/>
            <person name="Sandor L."/>
            <person name="Smith M.E."/>
            <person name="Tsang A."/>
            <person name="Grigoriev I.V."/>
            <person name="Stajich J.E."/>
            <person name="Spatafora J.W."/>
        </authorList>
    </citation>
    <scope>NUCLEOTIDE SEQUENCE</scope>
    <source>
        <strain evidence="5">RSA 2281</strain>
    </source>
</reference>
<keyword evidence="1 2" id="KW-0238">DNA-binding</keyword>
<evidence type="ECO:0000259" key="4">
    <source>
        <dbReference type="PROSITE" id="PS51517"/>
    </source>
</evidence>
<feature type="compositionally biased region" description="Low complexity" evidence="3">
    <location>
        <begin position="530"/>
        <end position="547"/>
    </location>
</feature>
<organism evidence="5 6">
    <name type="scientific">Phascolomyces articulosus</name>
    <dbReference type="NCBI Taxonomy" id="60185"/>
    <lineage>
        <taxon>Eukaryota</taxon>
        <taxon>Fungi</taxon>
        <taxon>Fungi incertae sedis</taxon>
        <taxon>Mucoromycota</taxon>
        <taxon>Mucoromycotina</taxon>
        <taxon>Mucoromycetes</taxon>
        <taxon>Mucorales</taxon>
        <taxon>Lichtheimiaceae</taxon>
        <taxon>Phascolomyces</taxon>
    </lineage>
</organism>
<feature type="region of interest" description="Disordered" evidence="3">
    <location>
        <begin position="1"/>
        <end position="184"/>
    </location>
</feature>
<dbReference type="Proteomes" id="UP001209540">
    <property type="component" value="Unassembled WGS sequence"/>
</dbReference>
<dbReference type="AlphaFoldDB" id="A0AAD5K3H1"/>
<feature type="compositionally biased region" description="Low complexity" evidence="3">
    <location>
        <begin position="676"/>
        <end position="693"/>
    </location>
</feature>
<dbReference type="InterPro" id="IPR052605">
    <property type="entry name" value="Fungal_trans_regulator"/>
</dbReference>
<evidence type="ECO:0000313" key="6">
    <source>
        <dbReference type="Proteomes" id="UP001209540"/>
    </source>
</evidence>
<dbReference type="Gene3D" id="2.60.40.1390">
    <property type="entry name" value="NDT80 DNA-binding domain"/>
    <property type="match status" value="1"/>
</dbReference>
<dbReference type="PANTHER" id="PTHR35144">
    <property type="entry name" value="MEIOSIS-SPECIFIC TRANSCRIPTION FACTOR NDT80"/>
    <property type="match status" value="1"/>
</dbReference>
<dbReference type="PROSITE" id="PS51517">
    <property type="entry name" value="NDT80"/>
    <property type="match status" value="1"/>
</dbReference>
<dbReference type="GO" id="GO:0000228">
    <property type="term" value="C:nuclear chromosome"/>
    <property type="evidence" value="ECO:0007669"/>
    <property type="project" value="TreeGrafter"/>
</dbReference>
<feature type="compositionally biased region" description="Polar residues" evidence="3">
    <location>
        <begin position="1"/>
        <end position="18"/>
    </location>
</feature>
<dbReference type="InterPro" id="IPR008967">
    <property type="entry name" value="p53-like_TF_DNA-bd_sf"/>
</dbReference>
<sequence length="703" mass="77527">MNQQHASAISVTNNSNDGDTAVAAPMGQPTHTILPPPPTKTSSSSTPSITTPTTPTTNYPSYYPSTTTALSSPQQQSTTTTTAYMPPNTNPSVKQEIHGYSPNNNARSHTGFISMSQPTTPRPTSEVPSSTTSYNTPPEEDDHSPSSKHPPPPMTPTTPSSSTAATSHYPTNDQQQSNSSVYPPDANALVRRRRKESVYFQDDSPVFTATRYKRNIYALDRNTLLDVQMHARIDRGFFLAENDWTCYRRNYFQLSGAFNLQGIGVIYDGQELPCLVQHNEQLYPISSFMLGVTARIANSEKAIPLIQHTPKRDKGPQNTPDPKPIRPGGNIAMSTVGATQSVVTFERVQFKSATANNGKRRAAQQYYLVVVDLYAQLPSGELVQVAAVESSPLVVRGRSPGHYAEADASHQQQQQQDQQTMNYTRFVGFPPQQHQQQPSSSQPQQGTAPPPPPPVGYPHSNMMPPPPPPPHGSMVPPSYHHPPHPHYAPHERTTSASSSTSDMYEYENGHSRYPPPPPMEHWAPRMRMPSTASSTSSVDHSQQTQTSQPPPPPAQQHTYEQPYSHPYYDGRSGGMPVNHHPSLPPPMPSSSSGYHNHPSYTNMQSQPWRAAPVQQQQEDRYQYNNNNNSPVSPPESKSQPPTHESDARSGVPKPTVEEQDHKVIKQGNENDAPNGNNKRNQSDSSSSSTSQRATKSRRTKRKQ</sequence>
<dbReference type="Pfam" id="PF05224">
    <property type="entry name" value="NDT80_PhoG"/>
    <property type="match status" value="1"/>
</dbReference>
<feature type="region of interest" description="Disordered" evidence="3">
    <location>
        <begin position="398"/>
        <end position="703"/>
    </location>
</feature>